<keyword evidence="1" id="KW-0732">Signal</keyword>
<name>A0ABS5GAB8_9BRAD</name>
<dbReference type="Pfam" id="PF03781">
    <property type="entry name" value="FGE-sulfatase"/>
    <property type="match status" value="1"/>
</dbReference>
<organism evidence="3 4">
    <name type="scientific">Bradyrhizobium denitrificans</name>
    <dbReference type="NCBI Taxonomy" id="2734912"/>
    <lineage>
        <taxon>Bacteria</taxon>
        <taxon>Pseudomonadati</taxon>
        <taxon>Pseudomonadota</taxon>
        <taxon>Alphaproteobacteria</taxon>
        <taxon>Hyphomicrobiales</taxon>
        <taxon>Nitrobacteraceae</taxon>
        <taxon>Bradyrhizobium</taxon>
    </lineage>
</organism>
<accession>A0ABS5GAB8</accession>
<dbReference type="InterPro" id="IPR042095">
    <property type="entry name" value="SUMF_sf"/>
</dbReference>
<evidence type="ECO:0000313" key="3">
    <source>
        <dbReference type="EMBL" id="MBR1138275.1"/>
    </source>
</evidence>
<feature type="domain" description="Sulfatase-modifying factor enzyme-like" evidence="2">
    <location>
        <begin position="41"/>
        <end position="271"/>
    </location>
</feature>
<evidence type="ECO:0000259" key="2">
    <source>
        <dbReference type="Pfam" id="PF03781"/>
    </source>
</evidence>
<feature type="signal peptide" evidence="1">
    <location>
        <begin position="1"/>
        <end position="24"/>
    </location>
</feature>
<proteinExistence type="predicted"/>
<sequence>MLLAFKIKLTLACIVGLAGPTAMAPIIAGLHSPAASLDGPALTEIAPGSFTYRDAGDHVRNGRPAEAPLSSVRFERPLSIMTNQVSASDYQSCVDARACRALDRDVAIAIDRPAVQVSWHDAVAYAEWLSRNTGYTYRLPTDAEWAYAAGSRFKDDGVTIDAADPSRRWLARYEREATLPDDPKTRSFGGFGTNEHGVADMAGNVWEWTSTCFTRNVQDQAGRVVKTVSNCGVRLAEGAHRAYVTDFIRDARAGGCASGTPPSNLGFRLVREQLPWSHMVRQRARSALMLLRS</sequence>
<keyword evidence="4" id="KW-1185">Reference proteome</keyword>
<dbReference type="EMBL" id="JAFCLK010000020">
    <property type="protein sequence ID" value="MBR1138275.1"/>
    <property type="molecule type" value="Genomic_DNA"/>
</dbReference>
<dbReference type="RefSeq" id="WP_172236099.1">
    <property type="nucleotide sequence ID" value="NZ_JABFDP010000006.1"/>
</dbReference>
<protein>
    <submittedName>
        <fullName evidence="3">SUMF1/EgtB/PvdO family nonheme iron enzyme</fullName>
    </submittedName>
</protein>
<comment type="caution">
    <text evidence="3">The sequence shown here is derived from an EMBL/GenBank/DDBJ whole genome shotgun (WGS) entry which is preliminary data.</text>
</comment>
<dbReference type="InterPro" id="IPR005532">
    <property type="entry name" value="SUMF_dom"/>
</dbReference>
<dbReference type="PANTHER" id="PTHR23150">
    <property type="entry name" value="SULFATASE MODIFYING FACTOR 1, 2"/>
    <property type="match status" value="1"/>
</dbReference>
<dbReference type="Proteomes" id="UP001314635">
    <property type="component" value="Unassembled WGS sequence"/>
</dbReference>
<evidence type="ECO:0000313" key="4">
    <source>
        <dbReference type="Proteomes" id="UP001314635"/>
    </source>
</evidence>
<feature type="chain" id="PRO_5047408646" evidence="1">
    <location>
        <begin position="25"/>
        <end position="293"/>
    </location>
</feature>
<dbReference type="SUPFAM" id="SSF56436">
    <property type="entry name" value="C-type lectin-like"/>
    <property type="match status" value="1"/>
</dbReference>
<evidence type="ECO:0000256" key="1">
    <source>
        <dbReference type="SAM" id="SignalP"/>
    </source>
</evidence>
<dbReference type="Gene3D" id="3.90.1580.10">
    <property type="entry name" value="paralog of FGE (formylglycine-generating enzyme)"/>
    <property type="match status" value="1"/>
</dbReference>
<reference evidence="4" key="1">
    <citation type="journal article" date="2021" name="ISME J.">
        <title>Evolutionary origin and ecological implication of a unique nif island in free-living Bradyrhizobium lineages.</title>
        <authorList>
            <person name="Tao J."/>
        </authorList>
    </citation>
    <scope>NUCLEOTIDE SEQUENCE [LARGE SCALE GENOMIC DNA]</scope>
    <source>
        <strain evidence="4">SZCCT0094</strain>
    </source>
</reference>
<dbReference type="InterPro" id="IPR016187">
    <property type="entry name" value="CTDL_fold"/>
</dbReference>
<dbReference type="InterPro" id="IPR051043">
    <property type="entry name" value="Sulfatase_Mod_Factor_Kinase"/>
</dbReference>
<dbReference type="PANTHER" id="PTHR23150:SF19">
    <property type="entry name" value="FORMYLGLYCINE-GENERATING ENZYME"/>
    <property type="match status" value="1"/>
</dbReference>
<gene>
    <name evidence="3" type="ORF">JQ619_21130</name>
</gene>